<comment type="caution">
    <text evidence="3">The sequence shown here is derived from an EMBL/GenBank/DDBJ whole genome shotgun (WGS) entry which is preliminary data.</text>
</comment>
<dbReference type="AlphaFoldDB" id="A0A7J7NSH2"/>
<evidence type="ECO:0000259" key="2">
    <source>
        <dbReference type="Pfam" id="PF14111"/>
    </source>
</evidence>
<dbReference type="Pfam" id="PF14111">
    <property type="entry name" value="DUF4283"/>
    <property type="match status" value="1"/>
</dbReference>
<organism evidence="3 4">
    <name type="scientific">Kingdonia uniflora</name>
    <dbReference type="NCBI Taxonomy" id="39325"/>
    <lineage>
        <taxon>Eukaryota</taxon>
        <taxon>Viridiplantae</taxon>
        <taxon>Streptophyta</taxon>
        <taxon>Embryophyta</taxon>
        <taxon>Tracheophyta</taxon>
        <taxon>Spermatophyta</taxon>
        <taxon>Magnoliopsida</taxon>
        <taxon>Ranunculales</taxon>
        <taxon>Circaeasteraceae</taxon>
        <taxon>Kingdonia</taxon>
    </lineage>
</organism>
<dbReference type="InterPro" id="IPR025558">
    <property type="entry name" value="DUF4283"/>
</dbReference>
<gene>
    <name evidence="3" type="ORF">GIB67_025798</name>
</gene>
<protein>
    <recommendedName>
        <fullName evidence="2">DUF4283 domain-containing protein</fullName>
    </recommendedName>
</protein>
<evidence type="ECO:0000256" key="1">
    <source>
        <dbReference type="SAM" id="MobiDB-lite"/>
    </source>
</evidence>
<dbReference type="PANTHER" id="PTHR31286">
    <property type="entry name" value="GLYCINE-RICH CELL WALL STRUCTURAL PROTEIN 1.8-LIKE"/>
    <property type="match status" value="1"/>
</dbReference>
<proteinExistence type="predicted"/>
<keyword evidence="4" id="KW-1185">Reference proteome</keyword>
<reference evidence="3 4" key="1">
    <citation type="journal article" date="2020" name="IScience">
        <title>Genome Sequencing of the Endangered Kingdonia uniflora (Circaeasteraceae, Ranunculales) Reveals Potential Mechanisms of Evolutionary Specialization.</title>
        <authorList>
            <person name="Sun Y."/>
            <person name="Deng T."/>
            <person name="Zhang A."/>
            <person name="Moore M.J."/>
            <person name="Landis J.B."/>
            <person name="Lin N."/>
            <person name="Zhang H."/>
            <person name="Zhang X."/>
            <person name="Huang J."/>
            <person name="Zhang X."/>
            <person name="Sun H."/>
            <person name="Wang H."/>
        </authorList>
    </citation>
    <scope>NUCLEOTIDE SEQUENCE [LARGE SCALE GENOMIC DNA]</scope>
    <source>
        <strain evidence="3">TB1705</strain>
        <tissue evidence="3">Leaf</tissue>
    </source>
</reference>
<dbReference type="PANTHER" id="PTHR31286:SF60">
    <property type="entry name" value="PROTEIN, PUTATIVE-RELATED"/>
    <property type="match status" value="1"/>
</dbReference>
<feature type="compositionally biased region" description="Low complexity" evidence="1">
    <location>
        <begin position="265"/>
        <end position="290"/>
    </location>
</feature>
<name>A0A7J7NSH2_9MAGN</name>
<dbReference type="InterPro" id="IPR040256">
    <property type="entry name" value="At4g02000-like"/>
</dbReference>
<dbReference type="Proteomes" id="UP000541444">
    <property type="component" value="Unassembled WGS sequence"/>
</dbReference>
<feature type="domain" description="DUF4283" evidence="2">
    <location>
        <begin position="64"/>
        <end position="149"/>
    </location>
</feature>
<accession>A0A7J7NSH2</accession>
<dbReference type="OrthoDB" id="1750606at2759"/>
<evidence type="ECO:0000313" key="4">
    <source>
        <dbReference type="Proteomes" id="UP000541444"/>
    </source>
</evidence>
<sequence length="536" mass="59742">MLEKGFKEVPKVVRTTKSDESLAATYQNIDQMMKHLNLEFKISTLRIFQNQERVENFLSLKYQIANCKFSLVGRLDLQEKKKTYTDIKMRVPNLWKVKDKCSIIPLAKGYFTIKLDNDEDKSYVWSSGPWVLDGTAIRVMPWSPNLNLNNQKSSNALMWVRCPGLSLEYLDVQILMTMIIRDSNANLRLGEKTGGLGTNLRAMNEFADTVDGCGLIDSNGTDIRTPFPTLEEAHAYCLSDQSRRSPMPPISGIPSETSVMAVRYPSPSVPSHTSSPSLSPLPAASDLSSPPSHLHPLSVLCESAIPPLVSPSVSRPLQVYTRRHPRRQPPTPDCQASSVVPSLPPAIDSPLSGIKPSPTASIPVTIDDDSPDSHTKFSESVTVTDMNEDLMSLIPKEVTATESCLHRAISDDQEINDAVFNLILTAVQGQMDLEGEETKYMVVQVDLENPGSSKSGIQNSINDKKILRILGTQIRFRQPQVKCFISIRLTAVRREQNFSADQAARKGSTMGTWHEGRPSFITKVELPFVEYFRFQM</sequence>
<feature type="region of interest" description="Disordered" evidence="1">
    <location>
        <begin position="263"/>
        <end position="290"/>
    </location>
</feature>
<evidence type="ECO:0000313" key="3">
    <source>
        <dbReference type="EMBL" id="KAF6170109.1"/>
    </source>
</evidence>
<dbReference type="EMBL" id="JACGCM010000604">
    <property type="protein sequence ID" value="KAF6170109.1"/>
    <property type="molecule type" value="Genomic_DNA"/>
</dbReference>